<dbReference type="AlphaFoldDB" id="A0A444ME56"/>
<sequence length="248" mass="28250">MPWMDPVSAKLPGIRPLAPEDWIFQDEAFAGQMRLRDGLIERQRSTVHALLPEAFDATQELLSETLSLLMKNGSYLFEKDAVTRPDNCRIPIKFDEPLITLGRLVQEDFVIHLPEGREHVMKAAILCFPASWTLSEKIGRPLSGIHRPVPEYDENLAARVQRLFDAIRPGQPLWRSNALLYEGPALFQPRREGEMRPKPASRPYLRSERQALLRLPKSRAVVFSIHTTVVHVDQVAPEALKAFRALHP</sequence>
<gene>
    <name evidence="1" type="ORF">EP867_05475</name>
</gene>
<dbReference type="EMBL" id="SBLC01000006">
    <property type="protein sequence ID" value="RWY43088.1"/>
    <property type="molecule type" value="Genomic_DNA"/>
</dbReference>
<reference evidence="1 2" key="1">
    <citation type="journal article" date="2015" name="Int. J. Syst. Evol. Microbiol.">
        <title>Gemmobacter intermedius sp. nov., isolated from a white stork (Ciconia ciconia).</title>
        <authorList>
            <person name="Kampfer P."/>
            <person name="Jerzak L."/>
            <person name="Wilharm G."/>
            <person name="Golke J."/>
            <person name="Busse H.J."/>
            <person name="Glaeser S.P."/>
        </authorList>
    </citation>
    <scope>NUCLEOTIDE SEQUENCE [LARGE SCALE GENOMIC DNA]</scope>
    <source>
        <strain evidence="1 2">119/4</strain>
    </source>
</reference>
<protein>
    <submittedName>
        <fullName evidence="1">DUF3445 domain-containing protein</fullName>
    </submittedName>
</protein>
<dbReference type="OrthoDB" id="5242510at2"/>
<dbReference type="Proteomes" id="UP000287168">
    <property type="component" value="Unassembled WGS sequence"/>
</dbReference>
<dbReference type="Pfam" id="PF11927">
    <property type="entry name" value="HODM_asu-like"/>
    <property type="match status" value="1"/>
</dbReference>
<dbReference type="InterPro" id="IPR021848">
    <property type="entry name" value="HODM_asu-like"/>
</dbReference>
<evidence type="ECO:0000313" key="2">
    <source>
        <dbReference type="Proteomes" id="UP000287168"/>
    </source>
</evidence>
<comment type="caution">
    <text evidence="1">The sequence shown here is derived from an EMBL/GenBank/DDBJ whole genome shotgun (WGS) entry which is preliminary data.</text>
</comment>
<keyword evidence="2" id="KW-1185">Reference proteome</keyword>
<evidence type="ECO:0000313" key="1">
    <source>
        <dbReference type="EMBL" id="RWY43088.1"/>
    </source>
</evidence>
<organism evidence="1 2">
    <name type="scientific">Falsigemmobacter intermedius</name>
    <dbReference type="NCBI Taxonomy" id="1553448"/>
    <lineage>
        <taxon>Bacteria</taxon>
        <taxon>Pseudomonadati</taxon>
        <taxon>Pseudomonadota</taxon>
        <taxon>Alphaproteobacteria</taxon>
        <taxon>Rhodobacterales</taxon>
        <taxon>Paracoccaceae</taxon>
        <taxon>Falsigemmobacter</taxon>
    </lineage>
</organism>
<accession>A0A444ME56</accession>
<proteinExistence type="predicted"/>
<name>A0A444ME56_9RHOB</name>